<name>A0AAV7ZEQ7_9EUKA</name>
<proteinExistence type="predicted"/>
<comment type="caution">
    <text evidence="2">The sequence shown here is derived from an EMBL/GenBank/DDBJ whole genome shotgun (WGS) entry which is preliminary data.</text>
</comment>
<sequence>MISLDFNQTHEIVQFASRILSLKKPSRLFIQPRTQIETKTLILKPKKNKNNHSNGKNQTISRKELTSFLNSKPQPKWSEKLKMIKKYNPSLITNCQPLCDQKHQQQQKPTKKGKIIIQKKTIKLIVELSVCHNRHTNEQEYLKKYSQSQKSLVNYLKSNGFEKQKSFNKDKLLFQMYQNRKQM</sequence>
<gene>
    <name evidence="2" type="ORF">M0812_14887</name>
</gene>
<accession>A0AAV7ZEQ7</accession>
<dbReference type="EMBL" id="JANTQA010000032">
    <property type="protein sequence ID" value="KAJ3438872.1"/>
    <property type="molecule type" value="Genomic_DNA"/>
</dbReference>
<evidence type="ECO:0000313" key="2">
    <source>
        <dbReference type="EMBL" id="KAJ3438872.1"/>
    </source>
</evidence>
<reference evidence="2" key="1">
    <citation type="submission" date="2022-08" db="EMBL/GenBank/DDBJ databases">
        <title>Novel sulphate-reducing endosymbionts in the free-living metamonad Anaeramoeba.</title>
        <authorList>
            <person name="Jerlstrom-Hultqvist J."/>
            <person name="Cepicka I."/>
            <person name="Gallot-Lavallee L."/>
            <person name="Salas-Leiva D."/>
            <person name="Curtis B.A."/>
            <person name="Zahonova K."/>
            <person name="Pipaliya S."/>
            <person name="Dacks J."/>
            <person name="Roger A.J."/>
        </authorList>
    </citation>
    <scope>NUCLEOTIDE SEQUENCE</scope>
    <source>
        <strain evidence="2">Busselton2</strain>
    </source>
</reference>
<protein>
    <submittedName>
        <fullName evidence="2">Uncharacterized protein</fullName>
    </submittedName>
</protein>
<organism evidence="2 3">
    <name type="scientific">Anaeramoeba flamelloides</name>
    <dbReference type="NCBI Taxonomy" id="1746091"/>
    <lineage>
        <taxon>Eukaryota</taxon>
        <taxon>Metamonada</taxon>
        <taxon>Anaeramoebidae</taxon>
        <taxon>Anaeramoeba</taxon>
    </lineage>
</organism>
<dbReference type="AlphaFoldDB" id="A0AAV7ZEQ7"/>
<feature type="region of interest" description="Disordered" evidence="1">
    <location>
        <begin position="43"/>
        <end position="65"/>
    </location>
</feature>
<evidence type="ECO:0000313" key="3">
    <source>
        <dbReference type="Proteomes" id="UP001146793"/>
    </source>
</evidence>
<dbReference type="Proteomes" id="UP001146793">
    <property type="component" value="Unassembled WGS sequence"/>
</dbReference>
<evidence type="ECO:0000256" key="1">
    <source>
        <dbReference type="SAM" id="MobiDB-lite"/>
    </source>
</evidence>